<keyword evidence="4" id="KW-1185">Reference proteome</keyword>
<reference evidence="3 4" key="1">
    <citation type="submission" date="2014-04" db="EMBL/GenBank/DDBJ databases">
        <authorList>
            <consortium name="DOE Joint Genome Institute"/>
            <person name="Kuo A."/>
            <person name="Tarkka M."/>
            <person name="Buscot F."/>
            <person name="Kohler A."/>
            <person name="Nagy L.G."/>
            <person name="Floudas D."/>
            <person name="Copeland A."/>
            <person name="Barry K.W."/>
            <person name="Cichocki N."/>
            <person name="Veneault-Fourrey C."/>
            <person name="LaButti K."/>
            <person name="Lindquist E.A."/>
            <person name="Lipzen A."/>
            <person name="Lundell T."/>
            <person name="Morin E."/>
            <person name="Murat C."/>
            <person name="Sun H."/>
            <person name="Tunlid A."/>
            <person name="Henrissat B."/>
            <person name="Grigoriev I.V."/>
            <person name="Hibbett D.S."/>
            <person name="Martin F."/>
            <person name="Nordberg H.P."/>
            <person name="Cantor M.N."/>
            <person name="Hua S.X."/>
        </authorList>
    </citation>
    <scope>NUCLEOTIDE SEQUENCE [LARGE SCALE GENOMIC DNA]</scope>
    <source>
        <strain evidence="3 4">F 1598</strain>
    </source>
</reference>
<dbReference type="PANTHER" id="PTHR44329">
    <property type="entry name" value="SERINE/THREONINE-PROTEIN KINASE TNNI3K-RELATED"/>
    <property type="match status" value="1"/>
</dbReference>
<dbReference type="PROSITE" id="PS00108">
    <property type="entry name" value="PROTEIN_KINASE_ST"/>
    <property type="match status" value="1"/>
</dbReference>
<dbReference type="OrthoDB" id="2314769at2759"/>
<dbReference type="InterPro" id="IPR001245">
    <property type="entry name" value="Ser-Thr/Tyr_kinase_cat_dom"/>
</dbReference>
<accession>A0A0C3CD84</accession>
<dbReference type="HOGENOM" id="CLU_023869_0_0_1"/>
<dbReference type="SUPFAM" id="SSF56112">
    <property type="entry name" value="Protein kinase-like (PK-like)"/>
    <property type="match status" value="1"/>
</dbReference>
<gene>
    <name evidence="3" type="ORF">PILCRDRAFT_287169</name>
</gene>
<dbReference type="InterPro" id="IPR000719">
    <property type="entry name" value="Prot_kinase_dom"/>
</dbReference>
<dbReference type="GO" id="GO:0004674">
    <property type="term" value="F:protein serine/threonine kinase activity"/>
    <property type="evidence" value="ECO:0007669"/>
    <property type="project" value="TreeGrafter"/>
</dbReference>
<evidence type="ECO:0000313" key="4">
    <source>
        <dbReference type="Proteomes" id="UP000054166"/>
    </source>
</evidence>
<dbReference type="SMART" id="SM00220">
    <property type="entry name" value="S_TKc"/>
    <property type="match status" value="1"/>
</dbReference>
<proteinExistence type="predicted"/>
<name>A0A0C3CD84_PILCF</name>
<feature type="region of interest" description="Disordered" evidence="1">
    <location>
        <begin position="27"/>
        <end position="68"/>
    </location>
</feature>
<dbReference type="InterPro" id="IPR051681">
    <property type="entry name" value="Ser/Thr_Kinases-Pseudokinases"/>
</dbReference>
<dbReference type="InParanoid" id="A0A0C3CD84"/>
<feature type="compositionally biased region" description="Low complexity" evidence="1">
    <location>
        <begin position="40"/>
        <end position="59"/>
    </location>
</feature>
<dbReference type="Pfam" id="PF07714">
    <property type="entry name" value="PK_Tyr_Ser-Thr"/>
    <property type="match status" value="1"/>
</dbReference>
<reference evidence="4" key="2">
    <citation type="submission" date="2015-01" db="EMBL/GenBank/DDBJ databases">
        <title>Evolutionary Origins and Diversification of the Mycorrhizal Mutualists.</title>
        <authorList>
            <consortium name="DOE Joint Genome Institute"/>
            <consortium name="Mycorrhizal Genomics Consortium"/>
            <person name="Kohler A."/>
            <person name="Kuo A."/>
            <person name="Nagy L.G."/>
            <person name="Floudas D."/>
            <person name="Copeland A."/>
            <person name="Barry K.W."/>
            <person name="Cichocki N."/>
            <person name="Veneault-Fourrey C."/>
            <person name="LaButti K."/>
            <person name="Lindquist E.A."/>
            <person name="Lipzen A."/>
            <person name="Lundell T."/>
            <person name="Morin E."/>
            <person name="Murat C."/>
            <person name="Riley R."/>
            <person name="Ohm R."/>
            <person name="Sun H."/>
            <person name="Tunlid A."/>
            <person name="Henrissat B."/>
            <person name="Grigoriev I.V."/>
            <person name="Hibbett D.S."/>
            <person name="Martin F."/>
        </authorList>
    </citation>
    <scope>NUCLEOTIDE SEQUENCE [LARGE SCALE GENOMIC DNA]</scope>
    <source>
        <strain evidence="4">F 1598</strain>
    </source>
</reference>
<dbReference type="AlphaFoldDB" id="A0A0C3CD84"/>
<sequence length="646" mass="72776">MSYQNFTYVNARNATINNAGRDQINYIGVFPKPPGPSNPNGPNSSSMSDDDSYPSSWMPRTPDSSSRINVLDHVSRSRAGAERLQQPHLPASPSVLNLPAPMNRTYILHMMDVSVDHELAAFKANVSPWQDSVKWVVADSEHVNSVVQQIAQLTKRVEIHQAGFTDKLIVYPRLIVYIFSHLMLCEGDHTLLDNLKEALQEWKTWDTITVIQNHLQIKDYLHKLFQNLLADPHFHPKIMFEDILTYDIIGLAARLRNIVMDNKRHKFLLARRNTNAQFLLDLLQARLDFYTDPALKLCIVHLLIKLSRASGLYPRSLVLEGVTRNDYPIARGGYGEVHRGEFQGREVAVKVLKIYRNSDMGALLKTFSCEAVTWRQLDHPNILPFYGVSCEPTVSLVSPWSDNGNLVEFLAKQAQGPNCVLLSLDVAEGLEYLHNQGIIHGDMKGLNILMSPSYRACLADFGLAIAIDTNPALTNAMSSNDGTAGTLRWQAPELLLSMENREHKQRKTKATDVYAFALVCYEMFSGQFPFPDISQDWLVVPAVKEGRRPLRPAHALSRTRGLTDDIWHLIKTCWSHDPSERLGASQIVNHLRGLPNRPVDTRMLDNFTSPSVLLSMHNSAEHPFGALNIHPEDTDAMRHLKHISSA</sequence>
<protein>
    <recommendedName>
        <fullName evidence="2">Protein kinase domain-containing protein</fullName>
    </recommendedName>
</protein>
<dbReference type="InterPro" id="IPR011009">
    <property type="entry name" value="Kinase-like_dom_sf"/>
</dbReference>
<organism evidence="3 4">
    <name type="scientific">Piloderma croceum (strain F 1598)</name>
    <dbReference type="NCBI Taxonomy" id="765440"/>
    <lineage>
        <taxon>Eukaryota</taxon>
        <taxon>Fungi</taxon>
        <taxon>Dikarya</taxon>
        <taxon>Basidiomycota</taxon>
        <taxon>Agaricomycotina</taxon>
        <taxon>Agaricomycetes</taxon>
        <taxon>Agaricomycetidae</taxon>
        <taxon>Atheliales</taxon>
        <taxon>Atheliaceae</taxon>
        <taxon>Piloderma</taxon>
    </lineage>
</organism>
<dbReference type="InterPro" id="IPR008271">
    <property type="entry name" value="Ser/Thr_kinase_AS"/>
</dbReference>
<evidence type="ECO:0000256" key="1">
    <source>
        <dbReference type="SAM" id="MobiDB-lite"/>
    </source>
</evidence>
<dbReference type="PROSITE" id="PS50011">
    <property type="entry name" value="PROTEIN_KINASE_DOM"/>
    <property type="match status" value="1"/>
</dbReference>
<dbReference type="Gene3D" id="1.10.510.10">
    <property type="entry name" value="Transferase(Phosphotransferase) domain 1"/>
    <property type="match status" value="1"/>
</dbReference>
<dbReference type="STRING" id="765440.A0A0C3CD84"/>
<dbReference type="EMBL" id="KN832979">
    <property type="protein sequence ID" value="KIM87647.1"/>
    <property type="molecule type" value="Genomic_DNA"/>
</dbReference>
<feature type="region of interest" description="Disordered" evidence="1">
    <location>
        <begin position="77"/>
        <end position="96"/>
    </location>
</feature>
<dbReference type="Proteomes" id="UP000054166">
    <property type="component" value="Unassembled WGS sequence"/>
</dbReference>
<feature type="domain" description="Protein kinase" evidence="2">
    <location>
        <begin position="323"/>
        <end position="593"/>
    </location>
</feature>
<evidence type="ECO:0000259" key="2">
    <source>
        <dbReference type="PROSITE" id="PS50011"/>
    </source>
</evidence>
<dbReference type="GO" id="GO:0005524">
    <property type="term" value="F:ATP binding"/>
    <property type="evidence" value="ECO:0007669"/>
    <property type="project" value="InterPro"/>
</dbReference>
<evidence type="ECO:0000313" key="3">
    <source>
        <dbReference type="EMBL" id="KIM87647.1"/>
    </source>
</evidence>